<keyword evidence="3" id="KW-1003">Cell membrane</keyword>
<comment type="caution">
    <text evidence="10">The sequence shown here is derived from an EMBL/GenBank/DDBJ whole genome shotgun (WGS) entry which is preliminary data.</text>
</comment>
<dbReference type="GO" id="GO:0004190">
    <property type="term" value="F:aspartic-type endopeptidase activity"/>
    <property type="evidence" value="ECO:0007669"/>
    <property type="project" value="InterPro"/>
</dbReference>
<evidence type="ECO:0000256" key="4">
    <source>
        <dbReference type="ARBA" id="ARBA00022692"/>
    </source>
</evidence>
<dbReference type="InterPro" id="IPR010627">
    <property type="entry name" value="Prepilin_pept_A24_N"/>
</dbReference>
<dbReference type="Proteomes" id="UP000178520">
    <property type="component" value="Unassembled WGS sequence"/>
</dbReference>
<dbReference type="InterPro" id="IPR050882">
    <property type="entry name" value="Prepilin_peptidase/N-MTase"/>
</dbReference>
<dbReference type="STRING" id="1802660.A2735_02940"/>
<evidence type="ECO:0000259" key="9">
    <source>
        <dbReference type="Pfam" id="PF06750"/>
    </source>
</evidence>
<evidence type="ECO:0000256" key="5">
    <source>
        <dbReference type="ARBA" id="ARBA00022989"/>
    </source>
</evidence>
<protein>
    <recommendedName>
        <fullName evidence="12">Prepilin peptidase</fullName>
    </recommendedName>
</protein>
<feature type="transmembrane region" description="Helical" evidence="7">
    <location>
        <begin position="147"/>
        <end position="167"/>
    </location>
</feature>
<dbReference type="EMBL" id="MGJA01000007">
    <property type="protein sequence ID" value="OGM97892.1"/>
    <property type="molecule type" value="Genomic_DNA"/>
</dbReference>
<feature type="domain" description="Prepilin peptidase A24 N-terminal" evidence="9">
    <location>
        <begin position="12"/>
        <end position="89"/>
    </location>
</feature>
<dbReference type="PANTHER" id="PTHR30487">
    <property type="entry name" value="TYPE 4 PREPILIN-LIKE PROTEINS LEADER PEPTIDE-PROCESSING ENZYME"/>
    <property type="match status" value="1"/>
</dbReference>
<sequence length="250" mass="27754">MILLIILAVLGGLIYGSFLNVLLWRLPEGKGIGGRSHCRACHHQLAWYDLIPVLSFIILRGRCRYCHTTIHIRYPIVEISTAIVLAFFFALRQPPLGLESVVTVFALLVLVSLLFFDLFYLILPDIILLPTIVIFTIYDITKTQNPLSYFLTALLSASFFAILYAVSKGKNLGFGDVKLALLIGLILCYPLGFLAIIGGVWSATIVAVILLILGRVGLKDKIPLGSFLAISTIISVIFYHEILPLTTFFR</sequence>
<dbReference type="GO" id="GO:0005886">
    <property type="term" value="C:plasma membrane"/>
    <property type="evidence" value="ECO:0007669"/>
    <property type="project" value="UniProtKB-SubCell"/>
</dbReference>
<feature type="transmembrane region" description="Helical" evidence="7">
    <location>
        <begin position="224"/>
        <end position="242"/>
    </location>
</feature>
<accession>A0A1F8EAS8</accession>
<dbReference type="AlphaFoldDB" id="A0A1F8EAS8"/>
<feature type="transmembrane region" description="Helical" evidence="7">
    <location>
        <begin position="6"/>
        <end position="24"/>
    </location>
</feature>
<evidence type="ECO:0000313" key="10">
    <source>
        <dbReference type="EMBL" id="OGM97892.1"/>
    </source>
</evidence>
<feature type="transmembrane region" description="Helical" evidence="7">
    <location>
        <begin position="45"/>
        <end position="62"/>
    </location>
</feature>
<dbReference type="Pfam" id="PF01478">
    <property type="entry name" value="Peptidase_A24"/>
    <property type="match status" value="1"/>
</dbReference>
<evidence type="ECO:0000259" key="8">
    <source>
        <dbReference type="Pfam" id="PF01478"/>
    </source>
</evidence>
<comment type="subcellular location">
    <subcellularLocation>
        <location evidence="1">Cell membrane</location>
        <topology evidence="1">Multi-pass membrane protein</topology>
    </subcellularLocation>
</comment>
<comment type="similarity">
    <text evidence="2">Belongs to the peptidase A24 family.</text>
</comment>
<evidence type="ECO:0000256" key="7">
    <source>
        <dbReference type="SAM" id="Phobius"/>
    </source>
</evidence>
<feature type="domain" description="Prepilin type IV endopeptidase peptidase" evidence="8">
    <location>
        <begin position="105"/>
        <end position="207"/>
    </location>
</feature>
<name>A0A1F8EAS8_9BACT</name>
<evidence type="ECO:0000313" key="11">
    <source>
        <dbReference type="Proteomes" id="UP000178520"/>
    </source>
</evidence>
<dbReference type="Gene3D" id="1.20.120.1220">
    <property type="match status" value="1"/>
</dbReference>
<evidence type="ECO:0000256" key="1">
    <source>
        <dbReference type="ARBA" id="ARBA00004651"/>
    </source>
</evidence>
<feature type="transmembrane region" description="Helical" evidence="7">
    <location>
        <begin position="98"/>
        <end position="116"/>
    </location>
</feature>
<organism evidence="10 11">
    <name type="scientific">Candidatus Yanofskybacteria bacterium RIFCSPHIGHO2_01_FULL_41_21</name>
    <dbReference type="NCBI Taxonomy" id="1802660"/>
    <lineage>
        <taxon>Bacteria</taxon>
        <taxon>Candidatus Yanofskyibacteriota</taxon>
    </lineage>
</organism>
<feature type="transmembrane region" description="Helical" evidence="7">
    <location>
        <begin position="74"/>
        <end position="91"/>
    </location>
</feature>
<dbReference type="GO" id="GO:0006465">
    <property type="term" value="P:signal peptide processing"/>
    <property type="evidence" value="ECO:0007669"/>
    <property type="project" value="TreeGrafter"/>
</dbReference>
<evidence type="ECO:0008006" key="12">
    <source>
        <dbReference type="Google" id="ProtNLM"/>
    </source>
</evidence>
<dbReference type="InterPro" id="IPR000045">
    <property type="entry name" value="Prepilin_IV_endopep_pep"/>
</dbReference>
<keyword evidence="6 7" id="KW-0472">Membrane</keyword>
<evidence type="ECO:0000256" key="3">
    <source>
        <dbReference type="ARBA" id="ARBA00022475"/>
    </source>
</evidence>
<keyword evidence="5 7" id="KW-1133">Transmembrane helix</keyword>
<dbReference type="PANTHER" id="PTHR30487:SF0">
    <property type="entry name" value="PREPILIN LEADER PEPTIDASE_N-METHYLTRANSFERASE-RELATED"/>
    <property type="match status" value="1"/>
</dbReference>
<keyword evidence="4 7" id="KW-0812">Transmembrane</keyword>
<feature type="transmembrane region" description="Helical" evidence="7">
    <location>
        <begin position="179"/>
        <end position="212"/>
    </location>
</feature>
<gene>
    <name evidence="10" type="ORF">A2735_02940</name>
</gene>
<evidence type="ECO:0000256" key="6">
    <source>
        <dbReference type="ARBA" id="ARBA00023136"/>
    </source>
</evidence>
<proteinExistence type="inferred from homology"/>
<dbReference type="Pfam" id="PF06750">
    <property type="entry name" value="A24_N_bact"/>
    <property type="match status" value="1"/>
</dbReference>
<evidence type="ECO:0000256" key="2">
    <source>
        <dbReference type="ARBA" id="ARBA00005801"/>
    </source>
</evidence>
<reference evidence="10 11" key="1">
    <citation type="journal article" date="2016" name="Nat. Commun.">
        <title>Thousands of microbial genomes shed light on interconnected biogeochemical processes in an aquifer system.</title>
        <authorList>
            <person name="Anantharaman K."/>
            <person name="Brown C.T."/>
            <person name="Hug L.A."/>
            <person name="Sharon I."/>
            <person name="Castelle C.J."/>
            <person name="Probst A.J."/>
            <person name="Thomas B.C."/>
            <person name="Singh A."/>
            <person name="Wilkins M.J."/>
            <person name="Karaoz U."/>
            <person name="Brodie E.L."/>
            <person name="Williams K.H."/>
            <person name="Hubbard S.S."/>
            <person name="Banfield J.F."/>
        </authorList>
    </citation>
    <scope>NUCLEOTIDE SEQUENCE [LARGE SCALE GENOMIC DNA]</scope>
</reference>